<protein>
    <submittedName>
        <fullName evidence="1">TIGR02757 family protein</fullName>
    </submittedName>
</protein>
<dbReference type="Pfam" id="PF09674">
    <property type="entry name" value="DUF2400"/>
    <property type="match status" value="1"/>
</dbReference>
<comment type="caution">
    <text evidence="1">The sequence shown here is derived from an EMBL/GenBank/DDBJ whole genome shotgun (WGS) entry which is preliminary data.</text>
</comment>
<accession>A0A953HLX0</accession>
<reference evidence="1" key="1">
    <citation type="submission" date="2021-06" db="EMBL/GenBank/DDBJ databases">
        <title>44 bacteria genomes isolated from Dapeng, Shenzhen.</title>
        <authorList>
            <person name="Zheng W."/>
            <person name="Yu S."/>
            <person name="Huang Y."/>
        </authorList>
    </citation>
    <scope>NUCLEOTIDE SEQUENCE</scope>
    <source>
        <strain evidence="1">DP5N28-2</strain>
    </source>
</reference>
<dbReference type="InterPro" id="IPR014127">
    <property type="entry name" value="CHP02757"/>
</dbReference>
<dbReference type="AlphaFoldDB" id="A0A953HLX0"/>
<evidence type="ECO:0000313" key="1">
    <source>
        <dbReference type="EMBL" id="MBY5958374.1"/>
    </source>
</evidence>
<dbReference type="EMBL" id="JAHVHU010000008">
    <property type="protein sequence ID" value="MBY5958374.1"/>
    <property type="molecule type" value="Genomic_DNA"/>
</dbReference>
<evidence type="ECO:0000313" key="2">
    <source>
        <dbReference type="Proteomes" id="UP000753961"/>
    </source>
</evidence>
<sequence>MRNNIKLLLDQKAQHYENESFIVADPISIPHRFSAQADIEIAGLFAAVFAWGLRKTIISKSLELLQLMDNSPHDFILNHTDQDLQRLEHFKHRTFQPADTLYFVHFLHEYYQKHSTLEEAFRDKEGGFNDLESGLIEFRNRFFDSEYALQRTKKHIPSPARKSATKRLNMYLRWMVRSSDRGVDFGLWKNIKPAQLYIPLDVHVTRVARHLCILSRDKNDWTSVVELTNYLRTLDPADPVKYDFALFNMGLEGERF</sequence>
<organism evidence="1 2">
    <name type="scientific">Membranihabitans marinus</name>
    <dbReference type="NCBI Taxonomy" id="1227546"/>
    <lineage>
        <taxon>Bacteria</taxon>
        <taxon>Pseudomonadati</taxon>
        <taxon>Bacteroidota</taxon>
        <taxon>Saprospiria</taxon>
        <taxon>Saprospirales</taxon>
        <taxon>Saprospiraceae</taxon>
        <taxon>Membranihabitans</taxon>
    </lineage>
</organism>
<keyword evidence="2" id="KW-1185">Reference proteome</keyword>
<proteinExistence type="predicted"/>
<name>A0A953HLX0_9BACT</name>
<dbReference type="Proteomes" id="UP000753961">
    <property type="component" value="Unassembled WGS sequence"/>
</dbReference>
<gene>
    <name evidence="1" type="ORF">KUV50_09545</name>
</gene>
<dbReference type="NCBIfam" id="TIGR02757">
    <property type="entry name" value="TIGR02757 family protein"/>
    <property type="match status" value="1"/>
</dbReference>